<dbReference type="InParanoid" id="A0A3N4LFZ9"/>
<reference evidence="1 2" key="1">
    <citation type="journal article" date="2018" name="Nat. Ecol. Evol.">
        <title>Pezizomycetes genomes reveal the molecular basis of ectomycorrhizal truffle lifestyle.</title>
        <authorList>
            <person name="Murat C."/>
            <person name="Payen T."/>
            <person name="Noel B."/>
            <person name="Kuo A."/>
            <person name="Morin E."/>
            <person name="Chen J."/>
            <person name="Kohler A."/>
            <person name="Krizsan K."/>
            <person name="Balestrini R."/>
            <person name="Da Silva C."/>
            <person name="Montanini B."/>
            <person name="Hainaut M."/>
            <person name="Levati E."/>
            <person name="Barry K.W."/>
            <person name="Belfiori B."/>
            <person name="Cichocki N."/>
            <person name="Clum A."/>
            <person name="Dockter R.B."/>
            <person name="Fauchery L."/>
            <person name="Guy J."/>
            <person name="Iotti M."/>
            <person name="Le Tacon F."/>
            <person name="Lindquist E.A."/>
            <person name="Lipzen A."/>
            <person name="Malagnac F."/>
            <person name="Mello A."/>
            <person name="Molinier V."/>
            <person name="Miyauchi S."/>
            <person name="Poulain J."/>
            <person name="Riccioni C."/>
            <person name="Rubini A."/>
            <person name="Sitrit Y."/>
            <person name="Splivallo R."/>
            <person name="Traeger S."/>
            <person name="Wang M."/>
            <person name="Zifcakova L."/>
            <person name="Wipf D."/>
            <person name="Zambonelli A."/>
            <person name="Paolocci F."/>
            <person name="Nowrousian M."/>
            <person name="Ottonello S."/>
            <person name="Baldrian P."/>
            <person name="Spatafora J.W."/>
            <person name="Henrissat B."/>
            <person name="Nagy L.G."/>
            <person name="Aury J.M."/>
            <person name="Wincker P."/>
            <person name="Grigoriev I.V."/>
            <person name="Bonfante P."/>
            <person name="Martin F.M."/>
        </authorList>
    </citation>
    <scope>NUCLEOTIDE SEQUENCE [LARGE SCALE GENOMIC DNA]</scope>
    <source>
        <strain evidence="1 2">CCBAS932</strain>
    </source>
</reference>
<evidence type="ECO:0000313" key="1">
    <source>
        <dbReference type="EMBL" id="RPB16875.1"/>
    </source>
</evidence>
<name>A0A3N4LFZ9_9PEZI</name>
<organism evidence="1 2">
    <name type="scientific">Morchella conica CCBAS932</name>
    <dbReference type="NCBI Taxonomy" id="1392247"/>
    <lineage>
        <taxon>Eukaryota</taxon>
        <taxon>Fungi</taxon>
        <taxon>Dikarya</taxon>
        <taxon>Ascomycota</taxon>
        <taxon>Pezizomycotina</taxon>
        <taxon>Pezizomycetes</taxon>
        <taxon>Pezizales</taxon>
        <taxon>Morchellaceae</taxon>
        <taxon>Morchella</taxon>
    </lineage>
</organism>
<accession>A0A3N4LFZ9</accession>
<gene>
    <name evidence="1" type="ORF">P167DRAFT_531818</name>
</gene>
<dbReference type="EMBL" id="ML119107">
    <property type="protein sequence ID" value="RPB16875.1"/>
    <property type="molecule type" value="Genomic_DNA"/>
</dbReference>
<dbReference type="AlphaFoldDB" id="A0A3N4LFZ9"/>
<keyword evidence="2" id="KW-1185">Reference proteome</keyword>
<proteinExistence type="predicted"/>
<protein>
    <submittedName>
        <fullName evidence="1">Uncharacterized protein</fullName>
    </submittedName>
</protein>
<dbReference type="OrthoDB" id="5015991at2759"/>
<dbReference type="Proteomes" id="UP000277580">
    <property type="component" value="Unassembled WGS sequence"/>
</dbReference>
<evidence type="ECO:0000313" key="2">
    <source>
        <dbReference type="Proteomes" id="UP000277580"/>
    </source>
</evidence>
<sequence>MCFYDQQIFSCNDHKWGRFRAHCNKEYRTGETCGMKLIYEATRVNGKCQNCKKYEVTWRKIVQATERVARWEAEGINPVSTDKERLNIAAWQKELKDMELLKQTKMRTI</sequence>